<gene>
    <name evidence="3" type="ORF">A3A93_05510</name>
</gene>
<sequence>MHILFVSLLKRKITPDVKSSRPRIIYELIQGLLKKGHTVDVLGTGDSVIPGARIIPILPTDWVSMPQYENQFYAETASLTLLADKIREIGNDYDIIHNHTYPEFINLLIADQIKTPIITTIHAQGFELLDETLAKFDKSYLISLSKAHRSLFKKTNIFRIVYNGIDTDLYKFNGEKKGYLLWLGRLAKAKNEDGSFADPKGIKWAIRLAEETNHELLMSGNIEDINFFENDVKPHLSDKIRWIGPASSELALEKQEVVKLMQNAKCFLMTVNWFEPFGLVMAEAMSCGTPVIGFDRGAVPEVIADGKTGFVVPYDEGIDSLKKALGKIDTIKPSECRAHVEQHFSNKIMVEEYEKIYKDVISKNK</sequence>
<feature type="domain" description="Glycosyltransferase subfamily 4-like N-terminal" evidence="2">
    <location>
        <begin position="23"/>
        <end position="168"/>
    </location>
</feature>
<dbReference type="AlphaFoldDB" id="A0A1F7IZ59"/>
<organism evidence="3 4">
    <name type="scientific">Candidatus Roizmanbacteria bacterium RIFCSPLOWO2_01_FULL_38_12</name>
    <dbReference type="NCBI Taxonomy" id="1802061"/>
    <lineage>
        <taxon>Bacteria</taxon>
        <taxon>Candidatus Roizmaniibacteriota</taxon>
    </lineage>
</organism>
<dbReference type="SUPFAM" id="SSF53756">
    <property type="entry name" value="UDP-Glycosyltransferase/glycogen phosphorylase"/>
    <property type="match status" value="1"/>
</dbReference>
<evidence type="ECO:0008006" key="5">
    <source>
        <dbReference type="Google" id="ProtNLM"/>
    </source>
</evidence>
<reference evidence="3 4" key="1">
    <citation type="journal article" date="2016" name="Nat. Commun.">
        <title>Thousands of microbial genomes shed light on interconnected biogeochemical processes in an aquifer system.</title>
        <authorList>
            <person name="Anantharaman K."/>
            <person name="Brown C.T."/>
            <person name="Hug L.A."/>
            <person name="Sharon I."/>
            <person name="Castelle C.J."/>
            <person name="Probst A.J."/>
            <person name="Thomas B.C."/>
            <person name="Singh A."/>
            <person name="Wilkins M.J."/>
            <person name="Karaoz U."/>
            <person name="Brodie E.L."/>
            <person name="Williams K.H."/>
            <person name="Hubbard S.S."/>
            <person name="Banfield J.F."/>
        </authorList>
    </citation>
    <scope>NUCLEOTIDE SEQUENCE [LARGE SCALE GENOMIC DNA]</scope>
</reference>
<evidence type="ECO:0000259" key="1">
    <source>
        <dbReference type="Pfam" id="PF00534"/>
    </source>
</evidence>
<evidence type="ECO:0000259" key="2">
    <source>
        <dbReference type="Pfam" id="PF13439"/>
    </source>
</evidence>
<dbReference type="Pfam" id="PF00534">
    <property type="entry name" value="Glycos_transf_1"/>
    <property type="match status" value="1"/>
</dbReference>
<dbReference type="InterPro" id="IPR001296">
    <property type="entry name" value="Glyco_trans_1"/>
</dbReference>
<proteinExistence type="predicted"/>
<evidence type="ECO:0000313" key="3">
    <source>
        <dbReference type="EMBL" id="OGK48644.1"/>
    </source>
</evidence>
<dbReference type="EMBL" id="MGAL01000012">
    <property type="protein sequence ID" value="OGK48644.1"/>
    <property type="molecule type" value="Genomic_DNA"/>
</dbReference>
<feature type="domain" description="Glycosyl transferase family 1" evidence="1">
    <location>
        <begin position="175"/>
        <end position="327"/>
    </location>
</feature>
<dbReference type="Proteomes" id="UP000177141">
    <property type="component" value="Unassembled WGS sequence"/>
</dbReference>
<name>A0A1F7IZ59_9BACT</name>
<dbReference type="Gene3D" id="3.40.50.2000">
    <property type="entry name" value="Glycogen Phosphorylase B"/>
    <property type="match status" value="2"/>
</dbReference>
<protein>
    <recommendedName>
        <fullName evidence="5">Glycosyl transferase family 1 domain-containing protein</fullName>
    </recommendedName>
</protein>
<evidence type="ECO:0000313" key="4">
    <source>
        <dbReference type="Proteomes" id="UP000177141"/>
    </source>
</evidence>
<dbReference type="PANTHER" id="PTHR12526:SF595">
    <property type="entry name" value="BLL5217 PROTEIN"/>
    <property type="match status" value="1"/>
</dbReference>
<dbReference type="PANTHER" id="PTHR12526">
    <property type="entry name" value="GLYCOSYLTRANSFERASE"/>
    <property type="match status" value="1"/>
</dbReference>
<comment type="caution">
    <text evidence="3">The sequence shown here is derived from an EMBL/GenBank/DDBJ whole genome shotgun (WGS) entry which is preliminary data.</text>
</comment>
<dbReference type="CDD" id="cd03802">
    <property type="entry name" value="GT4_AviGT4-like"/>
    <property type="match status" value="1"/>
</dbReference>
<dbReference type="GO" id="GO:0016757">
    <property type="term" value="F:glycosyltransferase activity"/>
    <property type="evidence" value="ECO:0007669"/>
    <property type="project" value="InterPro"/>
</dbReference>
<dbReference type="STRING" id="1802061.A3A93_05510"/>
<dbReference type="Pfam" id="PF13439">
    <property type="entry name" value="Glyco_transf_4"/>
    <property type="match status" value="1"/>
</dbReference>
<accession>A0A1F7IZ59</accession>
<dbReference type="InterPro" id="IPR028098">
    <property type="entry name" value="Glyco_trans_4-like_N"/>
</dbReference>